<organism evidence="2 3">
    <name type="scientific">Roseospira marina</name>
    <dbReference type="NCBI Taxonomy" id="140057"/>
    <lineage>
        <taxon>Bacteria</taxon>
        <taxon>Pseudomonadati</taxon>
        <taxon>Pseudomonadota</taxon>
        <taxon>Alphaproteobacteria</taxon>
        <taxon>Rhodospirillales</taxon>
        <taxon>Rhodospirillaceae</taxon>
        <taxon>Roseospira</taxon>
    </lineage>
</organism>
<evidence type="ECO:0000313" key="3">
    <source>
        <dbReference type="Proteomes" id="UP000324065"/>
    </source>
</evidence>
<accession>A0A5M6IDR0</accession>
<dbReference type="AlphaFoldDB" id="A0A5M6IDR0"/>
<sequence>MIGSLFSRRRPPPMTLPDPAIVVPGITATYLRDDYPLPPEVIWRVLPFQKHFGSACLHPDDLRYEAREPALIRPGPLYEVAYKELIDELRYDLSPSPEAEVPVYPFAYDWRKPLDMIEADLDAFIDEVIERTVLTRHYYKDGYDCRRTVTLIGHSMGGLIIAGFLQATGGLRTRRRRTCPDHRVSKVISLASPFRGSFEAVVKMTTGTADLGLGASSSREREAARLTPALYHLLPSFDEGLEVPAPLPRTLFDPQVWQPSILRSIETFVARTSPITRTVRKRTEALFAGLLDQARTHRERLDAFRLDQAGLGPRDWLAVVGCGADTRTRLTIAALEDGPSFVLTSDDRRNTWPNGTDTGDGTVPFLGAEPSFLDRANLVCVTPDDYGYWELEDKALTRFGGGFHGILPNMNMLHRLIVRFVTGAPDPHQKTWGRPAPGVRPDAWDPPIPGLRNKAL</sequence>
<dbReference type="InterPro" id="IPR029058">
    <property type="entry name" value="AB_hydrolase_fold"/>
</dbReference>
<dbReference type="InterPro" id="IPR003386">
    <property type="entry name" value="LACT/PDAT_acylTrfase"/>
</dbReference>
<gene>
    <name evidence="2" type="ORF">F1188_07195</name>
</gene>
<comment type="caution">
    <text evidence="2">The sequence shown here is derived from an EMBL/GenBank/DDBJ whole genome shotgun (WGS) entry which is preliminary data.</text>
</comment>
<name>A0A5M6IDR0_9PROT</name>
<evidence type="ECO:0000256" key="1">
    <source>
        <dbReference type="SAM" id="MobiDB-lite"/>
    </source>
</evidence>
<dbReference type="GO" id="GO:0008374">
    <property type="term" value="F:O-acyltransferase activity"/>
    <property type="evidence" value="ECO:0007669"/>
    <property type="project" value="InterPro"/>
</dbReference>
<dbReference type="Pfam" id="PF02450">
    <property type="entry name" value="LCAT"/>
    <property type="match status" value="1"/>
</dbReference>
<dbReference type="Proteomes" id="UP000324065">
    <property type="component" value="Unassembled WGS sequence"/>
</dbReference>
<reference evidence="2 3" key="1">
    <citation type="submission" date="2019-09" db="EMBL/GenBank/DDBJ databases">
        <title>Genome sequence of Roseospira marina, one of the more divergent members of the non-sulfur purple photosynthetic bacterial family, the Rhodospirillaceae.</title>
        <authorList>
            <person name="Meyer T."/>
            <person name="Kyndt J."/>
        </authorList>
    </citation>
    <scope>NUCLEOTIDE SEQUENCE [LARGE SCALE GENOMIC DNA]</scope>
    <source>
        <strain evidence="2 3">DSM 15113</strain>
    </source>
</reference>
<evidence type="ECO:0008006" key="4">
    <source>
        <dbReference type="Google" id="ProtNLM"/>
    </source>
</evidence>
<evidence type="ECO:0000313" key="2">
    <source>
        <dbReference type="EMBL" id="KAA5606202.1"/>
    </source>
</evidence>
<dbReference type="SUPFAM" id="SSF53474">
    <property type="entry name" value="alpha/beta-Hydrolases"/>
    <property type="match status" value="1"/>
</dbReference>
<dbReference type="OrthoDB" id="556502at2"/>
<proteinExistence type="predicted"/>
<dbReference type="GO" id="GO:0006629">
    <property type="term" value="P:lipid metabolic process"/>
    <property type="evidence" value="ECO:0007669"/>
    <property type="project" value="InterPro"/>
</dbReference>
<dbReference type="Gene3D" id="3.40.50.1820">
    <property type="entry name" value="alpha/beta hydrolase"/>
    <property type="match status" value="1"/>
</dbReference>
<dbReference type="EMBL" id="VWPJ01000005">
    <property type="protein sequence ID" value="KAA5606202.1"/>
    <property type="molecule type" value="Genomic_DNA"/>
</dbReference>
<protein>
    <recommendedName>
        <fullName evidence="4">Alpha/beta hydrolase</fullName>
    </recommendedName>
</protein>
<keyword evidence="3" id="KW-1185">Reference proteome</keyword>
<feature type="region of interest" description="Disordered" evidence="1">
    <location>
        <begin position="428"/>
        <end position="456"/>
    </location>
</feature>